<gene>
    <name evidence="1" type="ORF">J3R73_001605</name>
</gene>
<name>A0ABU0FB17_9HYPH</name>
<proteinExistence type="predicted"/>
<evidence type="ECO:0000313" key="2">
    <source>
        <dbReference type="Proteomes" id="UP001237448"/>
    </source>
</evidence>
<reference evidence="1 2" key="1">
    <citation type="submission" date="2023-07" db="EMBL/GenBank/DDBJ databases">
        <title>Genomic Encyclopedia of Type Strains, Phase IV (KMG-IV): sequencing the most valuable type-strain genomes for metagenomic binning, comparative biology and taxonomic classification.</title>
        <authorList>
            <person name="Goeker M."/>
        </authorList>
    </citation>
    <scope>NUCLEOTIDE SEQUENCE [LARGE SCALE GENOMIC DNA]</scope>
    <source>
        <strain evidence="1 2">DSM 5896</strain>
    </source>
</reference>
<protein>
    <submittedName>
        <fullName evidence="1">Transposase</fullName>
    </submittedName>
</protein>
<evidence type="ECO:0000313" key="1">
    <source>
        <dbReference type="EMBL" id="MDQ0391813.1"/>
    </source>
</evidence>
<dbReference type="RefSeq" id="WP_307424738.1">
    <property type="nucleotide sequence ID" value="NZ_JAUSVK010000001.1"/>
</dbReference>
<dbReference type="EMBL" id="JAUSVK010000001">
    <property type="protein sequence ID" value="MDQ0391813.1"/>
    <property type="molecule type" value="Genomic_DNA"/>
</dbReference>
<sequence length="95" mass="10204">MPEAVGWRWASTRALIDGADDGITDIASVVQRVPRFADLLALGPHEDGFARLRRAETVGRPLGDPGFLAQIEAATGRTLAAAKRGRKPKDEARTP</sequence>
<keyword evidence="2" id="KW-1185">Reference proteome</keyword>
<dbReference type="Proteomes" id="UP001237448">
    <property type="component" value="Unassembled WGS sequence"/>
</dbReference>
<accession>A0ABU0FB17</accession>
<comment type="caution">
    <text evidence="1">The sequence shown here is derived from an EMBL/GenBank/DDBJ whole genome shotgun (WGS) entry which is preliminary data.</text>
</comment>
<organism evidence="1 2">
    <name type="scientific">Labrys monachus</name>
    <dbReference type="NCBI Taxonomy" id="217067"/>
    <lineage>
        <taxon>Bacteria</taxon>
        <taxon>Pseudomonadati</taxon>
        <taxon>Pseudomonadota</taxon>
        <taxon>Alphaproteobacteria</taxon>
        <taxon>Hyphomicrobiales</taxon>
        <taxon>Xanthobacteraceae</taxon>
        <taxon>Labrys</taxon>
    </lineage>
</organism>